<reference evidence="4" key="3">
    <citation type="submission" date="2015-06" db="UniProtKB">
        <authorList>
            <consortium name="EnsemblMetazoa"/>
        </authorList>
    </citation>
    <scope>IDENTIFICATION</scope>
</reference>
<dbReference type="FunFam" id="3.90.550.10:FF:000374">
    <property type="entry name" value="Uncharacterized protein"/>
    <property type="match status" value="1"/>
</dbReference>
<reference evidence="3 5" key="2">
    <citation type="journal article" date="2013" name="Nature">
        <title>Insights into bilaterian evolution from three spiralian genomes.</title>
        <authorList>
            <person name="Simakov O."/>
            <person name="Marletaz F."/>
            <person name="Cho S.J."/>
            <person name="Edsinger-Gonzales E."/>
            <person name="Havlak P."/>
            <person name="Hellsten U."/>
            <person name="Kuo D.H."/>
            <person name="Larsson T."/>
            <person name="Lv J."/>
            <person name="Arendt D."/>
            <person name="Savage R."/>
            <person name="Osoegawa K."/>
            <person name="de Jong P."/>
            <person name="Grimwood J."/>
            <person name="Chapman J.A."/>
            <person name="Shapiro H."/>
            <person name="Aerts A."/>
            <person name="Otillar R.P."/>
            <person name="Terry A.Y."/>
            <person name="Boore J.L."/>
            <person name="Grigoriev I.V."/>
            <person name="Lindberg D.R."/>
            <person name="Seaver E.C."/>
            <person name="Weisblat D.A."/>
            <person name="Putnam N.H."/>
            <person name="Rokhsar D.S."/>
        </authorList>
    </citation>
    <scope>NUCLEOTIDE SEQUENCE</scope>
</reference>
<dbReference type="HOGENOM" id="CLU_013477_0_0_1"/>
<keyword evidence="5" id="KW-1185">Reference proteome</keyword>
<dbReference type="OrthoDB" id="6269184at2759"/>
<proteinExistence type="predicted"/>
<dbReference type="AlphaFoldDB" id="T1EGR7"/>
<dbReference type="GO" id="GO:0006493">
    <property type="term" value="P:protein O-linked glycosylation"/>
    <property type="evidence" value="ECO:0000318"/>
    <property type="project" value="GO_Central"/>
</dbReference>
<keyword evidence="1" id="KW-1015">Disulfide bond</keyword>
<evidence type="ECO:0000313" key="3">
    <source>
        <dbReference type="EMBL" id="ESN98887.1"/>
    </source>
</evidence>
<name>T1EGR7_HELRO</name>
<dbReference type="STRING" id="6412.T1EGR7"/>
<dbReference type="InParanoid" id="T1EGR7"/>
<dbReference type="PANTHER" id="PTHR11675:SF119">
    <property type="entry name" value="POLYPEPTIDE N-ACETYLGALACTOSAMINYLTRANSFERASE 2"/>
    <property type="match status" value="1"/>
</dbReference>
<dbReference type="Gene3D" id="3.90.550.10">
    <property type="entry name" value="Spore Coat Polysaccharide Biosynthesis Protein SpsA, Chain A"/>
    <property type="match status" value="1"/>
</dbReference>
<dbReference type="KEGG" id="hro:HELRODRAFT_121380"/>
<dbReference type="Proteomes" id="UP000015101">
    <property type="component" value="Unassembled WGS sequence"/>
</dbReference>
<dbReference type="InterPro" id="IPR001173">
    <property type="entry name" value="Glyco_trans_2-like"/>
</dbReference>
<dbReference type="EnsemblMetazoa" id="HelroT121380">
    <property type="protein sequence ID" value="HelroP121380"/>
    <property type="gene ID" value="HelroG121380"/>
</dbReference>
<evidence type="ECO:0000259" key="2">
    <source>
        <dbReference type="Pfam" id="PF00535"/>
    </source>
</evidence>
<sequence length="354" mass="40789">SDQQSLDRNVPDTRPPICKTFTYDRSNLPKASVIIPFYNEALSMLLRTIHSVLNRSPDSLLNEIILVDDCSPDEHLQQPLATYVKLLPKVKLVRNDKRQGLIVSRMRGARMAEGPVLIFLDAHSEANEMWLEPLLDEIRKNKKQVLQPFTDAIDAMSLEIGEPGIYHKGSFSWDLRYTWIKATEHEQKDASDTGLPFFTPTLVGCAIAVDKNYFEEIGNFDEGLKVWGGENIELGFRAWMCGGKVTTVTCSHMGHVFKEFPYTFDGDKEEIVQKNLIRVTETWMDGMRKYFYASTRIFSYKRAELNDEDLQSLNERKLLRKNLGCKNFEWYMYNIMPQLEAPPMDSVFYGEVTN</sequence>
<evidence type="ECO:0000256" key="1">
    <source>
        <dbReference type="ARBA" id="ARBA00023157"/>
    </source>
</evidence>
<dbReference type="EMBL" id="AMQM01001073">
    <property type="status" value="NOT_ANNOTATED_CDS"/>
    <property type="molecule type" value="Genomic_DNA"/>
</dbReference>
<dbReference type="eggNOG" id="KOG3736">
    <property type="taxonomic scope" value="Eukaryota"/>
</dbReference>
<evidence type="ECO:0000313" key="4">
    <source>
        <dbReference type="EnsemblMetazoa" id="HelroP121380"/>
    </source>
</evidence>
<protein>
    <recommendedName>
        <fullName evidence="2">Glycosyltransferase 2-like domain-containing protein</fullName>
    </recommendedName>
</protein>
<dbReference type="GO" id="GO:0005794">
    <property type="term" value="C:Golgi apparatus"/>
    <property type="evidence" value="ECO:0000318"/>
    <property type="project" value="GO_Central"/>
</dbReference>
<dbReference type="GO" id="GO:0004653">
    <property type="term" value="F:polypeptide N-acetylgalactosaminyltransferase activity"/>
    <property type="evidence" value="ECO:0000318"/>
    <property type="project" value="GO_Central"/>
</dbReference>
<organism evidence="4 5">
    <name type="scientific">Helobdella robusta</name>
    <name type="common">Californian leech</name>
    <dbReference type="NCBI Taxonomy" id="6412"/>
    <lineage>
        <taxon>Eukaryota</taxon>
        <taxon>Metazoa</taxon>
        <taxon>Spiralia</taxon>
        <taxon>Lophotrochozoa</taxon>
        <taxon>Annelida</taxon>
        <taxon>Clitellata</taxon>
        <taxon>Hirudinea</taxon>
        <taxon>Rhynchobdellida</taxon>
        <taxon>Glossiphoniidae</taxon>
        <taxon>Helobdella</taxon>
    </lineage>
</organism>
<feature type="domain" description="Glycosyltransferase 2-like" evidence="2">
    <location>
        <begin position="32"/>
        <end position="204"/>
    </location>
</feature>
<dbReference type="RefSeq" id="XP_009022830.1">
    <property type="nucleotide sequence ID" value="XM_009024582.1"/>
</dbReference>
<gene>
    <name evidence="4" type="primary">20195767</name>
    <name evidence="3" type="ORF">HELRODRAFT_121380</name>
</gene>
<dbReference type="Pfam" id="PF00535">
    <property type="entry name" value="Glycos_transf_2"/>
    <property type="match status" value="1"/>
</dbReference>
<dbReference type="InterPro" id="IPR029044">
    <property type="entry name" value="Nucleotide-diphossugar_trans"/>
</dbReference>
<accession>T1EGR7</accession>
<dbReference type="CTD" id="20195767"/>
<dbReference type="OMA" id="SEANEMW"/>
<dbReference type="GeneID" id="20195767"/>
<dbReference type="EMBL" id="KB097143">
    <property type="protein sequence ID" value="ESN98887.1"/>
    <property type="molecule type" value="Genomic_DNA"/>
</dbReference>
<dbReference type="SUPFAM" id="SSF53448">
    <property type="entry name" value="Nucleotide-diphospho-sugar transferases"/>
    <property type="match status" value="1"/>
</dbReference>
<dbReference type="PANTHER" id="PTHR11675">
    <property type="entry name" value="N-ACETYLGALACTOSAMINYLTRANSFERASE"/>
    <property type="match status" value="1"/>
</dbReference>
<reference evidence="5" key="1">
    <citation type="submission" date="2012-12" db="EMBL/GenBank/DDBJ databases">
        <authorList>
            <person name="Hellsten U."/>
            <person name="Grimwood J."/>
            <person name="Chapman J.A."/>
            <person name="Shapiro H."/>
            <person name="Aerts A."/>
            <person name="Otillar R.P."/>
            <person name="Terry A.Y."/>
            <person name="Boore J.L."/>
            <person name="Simakov O."/>
            <person name="Marletaz F."/>
            <person name="Cho S.-J."/>
            <person name="Edsinger-Gonzales E."/>
            <person name="Havlak P."/>
            <person name="Kuo D.-H."/>
            <person name="Larsson T."/>
            <person name="Lv J."/>
            <person name="Arendt D."/>
            <person name="Savage R."/>
            <person name="Osoegawa K."/>
            <person name="de Jong P."/>
            <person name="Lindberg D.R."/>
            <person name="Seaver E.C."/>
            <person name="Weisblat D.A."/>
            <person name="Putnam N.H."/>
            <person name="Grigoriev I.V."/>
            <person name="Rokhsar D.S."/>
        </authorList>
    </citation>
    <scope>NUCLEOTIDE SEQUENCE</scope>
</reference>
<evidence type="ECO:0000313" key="5">
    <source>
        <dbReference type="Proteomes" id="UP000015101"/>
    </source>
</evidence>